<dbReference type="SUPFAM" id="SSF55186">
    <property type="entry name" value="ThrRS/AlaRS common domain"/>
    <property type="match status" value="1"/>
</dbReference>
<protein>
    <recommendedName>
        <fullName evidence="14">Alanine--tRNA ligase</fullName>
        <ecNumber evidence="14">6.1.1.7</ecNumber>
    </recommendedName>
    <alternativeName>
        <fullName evidence="14">Alanyl-tRNA synthetase</fullName>
        <shortName evidence="14">AlaRS</shortName>
    </alternativeName>
</protein>
<evidence type="ECO:0000256" key="5">
    <source>
        <dbReference type="ARBA" id="ARBA00022598"/>
    </source>
</evidence>
<comment type="similarity">
    <text evidence="2 14">Belongs to the class-II aminoacyl-tRNA synthetase family.</text>
</comment>
<evidence type="ECO:0000256" key="7">
    <source>
        <dbReference type="ARBA" id="ARBA00022741"/>
    </source>
</evidence>
<keyword evidence="15" id="KW-0175">Coiled coil</keyword>
<keyword evidence="10 14" id="KW-0694">RNA-binding</keyword>
<accession>N0BGZ5</accession>
<evidence type="ECO:0000256" key="4">
    <source>
        <dbReference type="ARBA" id="ARBA00022555"/>
    </source>
</evidence>
<dbReference type="STRING" id="387631.Asulf_01560"/>
<dbReference type="GO" id="GO:0006419">
    <property type="term" value="P:alanyl-tRNA aminoacylation"/>
    <property type="evidence" value="ECO:0007669"/>
    <property type="project" value="UniProtKB-UniRule"/>
</dbReference>
<dbReference type="InterPro" id="IPR018165">
    <property type="entry name" value="Ala-tRNA-synth_IIc_core"/>
</dbReference>
<evidence type="ECO:0000256" key="1">
    <source>
        <dbReference type="ARBA" id="ARBA00004496"/>
    </source>
</evidence>
<dbReference type="Pfam" id="PF01411">
    <property type="entry name" value="tRNA-synt_2c"/>
    <property type="match status" value="1"/>
</dbReference>
<dbReference type="PRINTS" id="PR00980">
    <property type="entry name" value="TRNASYNTHALA"/>
</dbReference>
<evidence type="ECO:0000256" key="9">
    <source>
        <dbReference type="ARBA" id="ARBA00022840"/>
    </source>
</evidence>
<keyword evidence="9 14" id="KW-0067">ATP-binding</keyword>
<dbReference type="Gene3D" id="3.30.930.10">
    <property type="entry name" value="Bira Bifunctional Protein, Domain 2"/>
    <property type="match status" value="1"/>
</dbReference>
<comment type="function">
    <text evidence="14">Catalyzes the attachment of alanine to tRNA(Ala) in a two-step reaction: alanine is first activated by ATP to form Ala-AMP and then transferred to the acceptor end of tRNA(Ala). Also edits incorrectly charged Ser-tRNA(Ala) and Gly-tRNA(Ala) via its editing domain.</text>
</comment>
<dbReference type="Gene3D" id="6.10.250.550">
    <property type="match status" value="1"/>
</dbReference>
<dbReference type="GO" id="GO:0004813">
    <property type="term" value="F:alanine-tRNA ligase activity"/>
    <property type="evidence" value="ECO:0007669"/>
    <property type="project" value="UniProtKB-UniRule"/>
</dbReference>
<dbReference type="InterPro" id="IPR018164">
    <property type="entry name" value="Ala-tRNA-synth_IIc_N"/>
</dbReference>
<dbReference type="RefSeq" id="WP_015591135.1">
    <property type="nucleotide sequence ID" value="NC_021169.1"/>
</dbReference>
<dbReference type="GO" id="GO:0008270">
    <property type="term" value="F:zinc ion binding"/>
    <property type="evidence" value="ECO:0007669"/>
    <property type="project" value="UniProtKB-UniRule"/>
</dbReference>
<dbReference type="InterPro" id="IPR050058">
    <property type="entry name" value="Ala-tRNA_ligase"/>
</dbReference>
<feature type="domain" description="Alanyl-transfer RNA synthetases family profile" evidence="16">
    <location>
        <begin position="60"/>
        <end position="745"/>
    </location>
</feature>
<evidence type="ECO:0000259" key="16">
    <source>
        <dbReference type="PROSITE" id="PS50860"/>
    </source>
</evidence>
<dbReference type="GO" id="GO:0005524">
    <property type="term" value="F:ATP binding"/>
    <property type="evidence" value="ECO:0007669"/>
    <property type="project" value="UniProtKB-UniRule"/>
</dbReference>
<dbReference type="SUPFAM" id="SSF50447">
    <property type="entry name" value="Translation proteins"/>
    <property type="match status" value="1"/>
</dbReference>
<dbReference type="FunFam" id="3.10.310.40:FF:000001">
    <property type="entry name" value="Alanine--tRNA ligase"/>
    <property type="match status" value="1"/>
</dbReference>
<dbReference type="InterPro" id="IPR045864">
    <property type="entry name" value="aa-tRNA-synth_II/BPL/LPL"/>
</dbReference>
<dbReference type="Pfam" id="PF07973">
    <property type="entry name" value="tRNA_SAD"/>
    <property type="match status" value="1"/>
</dbReference>
<dbReference type="PROSITE" id="PS50860">
    <property type="entry name" value="AA_TRNA_LIGASE_II_ALA"/>
    <property type="match status" value="1"/>
</dbReference>
<dbReference type="PANTHER" id="PTHR11777">
    <property type="entry name" value="ALANYL-TRNA SYNTHETASE"/>
    <property type="match status" value="1"/>
</dbReference>
<keyword evidence="3 14" id="KW-0963">Cytoplasm</keyword>
<reference evidence="17 18" key="1">
    <citation type="journal article" date="2013" name="Genome Announc.">
        <title>Complete Genome Sequence of the Thermophilic and Facultatively Chemolithoautotrophic Sulfate Reducer Archaeoglobus sulfaticallidus Strain PM70-1T.</title>
        <authorList>
            <person name="Stokke R."/>
            <person name="Hocking W.P."/>
            <person name="Steinsbu B.O."/>
            <person name="Steen I.H."/>
        </authorList>
    </citation>
    <scope>NUCLEOTIDE SEQUENCE [LARGE SCALE GENOMIC DNA]</scope>
    <source>
        <strain evidence="17">PM70-1</strain>
    </source>
</reference>
<keyword evidence="12 14" id="KW-0030">Aminoacyl-tRNA synthetase</keyword>
<feature type="binding site" evidence="14">
    <location>
        <position position="603"/>
    </location>
    <ligand>
        <name>Zn(2+)</name>
        <dbReference type="ChEBI" id="CHEBI:29105"/>
    </ligand>
</feature>
<dbReference type="SUPFAM" id="SSF101353">
    <property type="entry name" value="Putative anticodon-binding domain of alanyl-tRNA synthetase (AlaRS)"/>
    <property type="match status" value="1"/>
</dbReference>
<keyword evidence="4 14" id="KW-0820">tRNA-binding</keyword>
<evidence type="ECO:0000256" key="13">
    <source>
        <dbReference type="ARBA" id="ARBA00048300"/>
    </source>
</evidence>
<name>N0BGZ5_9EURY</name>
<dbReference type="Gene3D" id="3.10.310.40">
    <property type="match status" value="1"/>
</dbReference>
<evidence type="ECO:0000256" key="2">
    <source>
        <dbReference type="ARBA" id="ARBA00008226"/>
    </source>
</evidence>
<dbReference type="FunFam" id="3.30.930.10:FF:000056">
    <property type="entry name" value="Alanine--tRNA ligase"/>
    <property type="match status" value="1"/>
</dbReference>
<evidence type="ECO:0000256" key="14">
    <source>
        <dbReference type="HAMAP-Rule" id="MF_00036"/>
    </source>
</evidence>
<evidence type="ECO:0000256" key="10">
    <source>
        <dbReference type="ARBA" id="ARBA00022884"/>
    </source>
</evidence>
<evidence type="ECO:0000256" key="6">
    <source>
        <dbReference type="ARBA" id="ARBA00022723"/>
    </source>
</evidence>
<dbReference type="AlphaFoldDB" id="N0BGZ5"/>
<dbReference type="KEGG" id="ast:Asulf_01560"/>
<keyword evidence="6 14" id="KW-0479">Metal-binding</keyword>
<dbReference type="CDD" id="cd00673">
    <property type="entry name" value="AlaRS_core"/>
    <property type="match status" value="1"/>
</dbReference>
<feature type="binding site" evidence="14">
    <location>
        <position position="706"/>
    </location>
    <ligand>
        <name>Zn(2+)</name>
        <dbReference type="ChEBI" id="CHEBI:29105"/>
    </ligand>
</feature>
<organism evidence="17 18">
    <name type="scientific">Archaeoglobus sulfaticallidus PM70-1</name>
    <dbReference type="NCBI Taxonomy" id="387631"/>
    <lineage>
        <taxon>Archaea</taxon>
        <taxon>Methanobacteriati</taxon>
        <taxon>Methanobacteriota</taxon>
        <taxon>Archaeoglobi</taxon>
        <taxon>Archaeoglobales</taxon>
        <taxon>Archaeoglobaceae</taxon>
        <taxon>Archaeoglobus</taxon>
    </lineage>
</organism>
<evidence type="ECO:0000256" key="3">
    <source>
        <dbReference type="ARBA" id="ARBA00022490"/>
    </source>
</evidence>
<dbReference type="InterPro" id="IPR018162">
    <property type="entry name" value="Ala-tRNA-ligase_IIc_anticod-bd"/>
</dbReference>
<comment type="cofactor">
    <cofactor evidence="14">
        <name>Zn(2+)</name>
        <dbReference type="ChEBI" id="CHEBI:29105"/>
    </cofactor>
    <text evidence="14">Binds 1 zinc ion per subunit.</text>
</comment>
<comment type="domain">
    <text evidence="14">Consists of three domains; the N-terminal catalytic domain, the editing domain and the C-terminal C-Ala domain. The editing domain removes incorrectly charged amino acids, while the C-Ala domain, along with tRNA(Ala), serves as a bridge to cooperatively bring together the editing and aminoacylation centers thus stimulating deacylation of misacylated tRNAs.</text>
</comment>
<evidence type="ECO:0000256" key="12">
    <source>
        <dbReference type="ARBA" id="ARBA00023146"/>
    </source>
</evidence>
<comment type="subcellular location">
    <subcellularLocation>
        <location evidence="1 14">Cytoplasm</location>
    </subcellularLocation>
</comment>
<proteinExistence type="inferred from homology"/>
<dbReference type="EC" id="6.1.1.7" evidence="14"/>
<dbReference type="GO" id="GO:0002161">
    <property type="term" value="F:aminoacyl-tRNA deacylase activity"/>
    <property type="evidence" value="ECO:0007669"/>
    <property type="project" value="UniProtKB-ARBA"/>
</dbReference>
<dbReference type="GO" id="GO:0000049">
    <property type="term" value="F:tRNA binding"/>
    <property type="evidence" value="ECO:0007669"/>
    <property type="project" value="UniProtKB-KW"/>
</dbReference>
<gene>
    <name evidence="14" type="primary">alaS</name>
    <name evidence="17" type="ORF">Asulf_01560</name>
</gene>
<evidence type="ECO:0000313" key="17">
    <source>
        <dbReference type="EMBL" id="AGK61537.1"/>
    </source>
</evidence>
<dbReference type="InterPro" id="IPR022429">
    <property type="entry name" value="Ala-tRNA_lgiase_arc"/>
</dbReference>
<keyword evidence="8 14" id="KW-0862">Zinc</keyword>
<dbReference type="Gene3D" id="3.30.980.10">
    <property type="entry name" value="Threonyl-trna Synthetase, Chain A, domain 2"/>
    <property type="match status" value="1"/>
</dbReference>
<keyword evidence="18" id="KW-1185">Reference proteome</keyword>
<dbReference type="NCBIfam" id="TIGR00344">
    <property type="entry name" value="alaS"/>
    <property type="match status" value="1"/>
</dbReference>
<dbReference type="InterPro" id="IPR012947">
    <property type="entry name" value="tRNA_SAD"/>
</dbReference>
<dbReference type="eggNOG" id="arCOG01255">
    <property type="taxonomic scope" value="Archaea"/>
</dbReference>
<dbReference type="PANTHER" id="PTHR11777:SF9">
    <property type="entry name" value="ALANINE--TRNA LIGASE, CYTOPLASMIC"/>
    <property type="match status" value="1"/>
</dbReference>
<feature type="binding site" evidence="14">
    <location>
        <position position="599"/>
    </location>
    <ligand>
        <name>Zn(2+)</name>
        <dbReference type="ChEBI" id="CHEBI:29105"/>
    </ligand>
</feature>
<dbReference type="HAMAP" id="MF_00036_A">
    <property type="entry name" value="Ala_tRNA_synth_A"/>
    <property type="match status" value="1"/>
</dbReference>
<evidence type="ECO:0000256" key="15">
    <source>
        <dbReference type="SAM" id="Coils"/>
    </source>
</evidence>
<dbReference type="GeneID" id="15393195"/>
<evidence type="ECO:0000256" key="11">
    <source>
        <dbReference type="ARBA" id="ARBA00022917"/>
    </source>
</evidence>
<dbReference type="FunFam" id="2.40.30.130:FF:000010">
    <property type="entry name" value="Alanine--tRNA ligase"/>
    <property type="match status" value="1"/>
</dbReference>
<dbReference type="Gene3D" id="2.40.30.130">
    <property type="match status" value="1"/>
</dbReference>
<feature type="binding site" evidence="14">
    <location>
        <position position="702"/>
    </location>
    <ligand>
        <name>Zn(2+)</name>
        <dbReference type="ChEBI" id="CHEBI:29105"/>
    </ligand>
</feature>
<evidence type="ECO:0000256" key="8">
    <source>
        <dbReference type="ARBA" id="ARBA00022833"/>
    </source>
</evidence>
<keyword evidence="5 14" id="KW-0436">Ligase</keyword>
<dbReference type="Proteomes" id="UP000013307">
    <property type="component" value="Chromosome"/>
</dbReference>
<dbReference type="Gene3D" id="3.30.54.20">
    <property type="match status" value="1"/>
</dbReference>
<dbReference type="EMBL" id="CP005290">
    <property type="protein sequence ID" value="AGK61537.1"/>
    <property type="molecule type" value="Genomic_DNA"/>
</dbReference>
<dbReference type="SMART" id="SM00863">
    <property type="entry name" value="tRNA_SAD"/>
    <property type="match status" value="1"/>
</dbReference>
<dbReference type="SUPFAM" id="SSF55681">
    <property type="entry name" value="Class II aaRS and biotin synthetases"/>
    <property type="match status" value="1"/>
</dbReference>
<dbReference type="InterPro" id="IPR009000">
    <property type="entry name" value="Transl_B-barrel_sf"/>
</dbReference>
<dbReference type="HOGENOM" id="CLU_004485_4_0_2"/>
<dbReference type="InterPro" id="IPR018163">
    <property type="entry name" value="Thr/Ala-tRNA-synth_IIc_edit"/>
</dbReference>
<comment type="catalytic activity">
    <reaction evidence="13 14">
        <text>tRNA(Ala) + L-alanine + ATP = L-alanyl-tRNA(Ala) + AMP + diphosphate</text>
        <dbReference type="Rhea" id="RHEA:12540"/>
        <dbReference type="Rhea" id="RHEA-COMP:9657"/>
        <dbReference type="Rhea" id="RHEA-COMP:9923"/>
        <dbReference type="ChEBI" id="CHEBI:30616"/>
        <dbReference type="ChEBI" id="CHEBI:33019"/>
        <dbReference type="ChEBI" id="CHEBI:57972"/>
        <dbReference type="ChEBI" id="CHEBI:78442"/>
        <dbReference type="ChEBI" id="CHEBI:78497"/>
        <dbReference type="ChEBI" id="CHEBI:456215"/>
        <dbReference type="EC" id="6.1.1.7"/>
    </reaction>
</comment>
<evidence type="ECO:0000313" key="18">
    <source>
        <dbReference type="Proteomes" id="UP000013307"/>
    </source>
</evidence>
<feature type="coiled-coil region" evidence="15">
    <location>
        <begin position="775"/>
        <end position="802"/>
    </location>
</feature>
<keyword evidence="11 14" id="KW-0648">Protein biosynthesis</keyword>
<dbReference type="NCBIfam" id="TIGR03683">
    <property type="entry name" value="A-tRNA_syn_arch"/>
    <property type="match status" value="1"/>
</dbReference>
<dbReference type="InterPro" id="IPR002318">
    <property type="entry name" value="Ala-tRNA-lgiase_IIc"/>
</dbReference>
<dbReference type="OrthoDB" id="7506at2157"/>
<sequence>MSLEKEYLDIAFLNDNGFIRKKCPKCGKYFWTIDEKREVCGDPPCGTYTFINRPVFKKKFNLSDMREYYLSFFEKRDHERIERYPVIARWRDDIYLTIASIADFQPFVTSGVVPPPANPLTISQPCIRMDDLDSVGRTGRHLTLFEMMAHHAFNNPEQEIYWKSETVEYCTELLEELGVNREDIIYKEEPWAGGGNAGPCLEGIVGGLEVATLVFMNLETHPDGDIEIKGEKYRKMPNYIVDTGYGLERFTWASQGTPTVYDAIFPEVLEMIVSNSNVRHFTDDEEVARIVGESSKVAGVLGTLRGEALIQLRKSVAEKIGIDVEKLEKIVKPLENVYALADHTRAILFMLGDGLVPSNAGAGYLGRLMIRRSLRIAEELEFELSLFDLVEMHRKILREFSFPTPLETIQEILELEMDRYSVTISKGIGLVERTIARKKKIEKEDLIEFYDSNGVPPELAVRIAKEKGVEVEMPEDFYAELAERHSRAEKKKESELKLDYPQTEKLYYNSKLLEFESEVIGVEGDYVILDRTAFYPESGGQDNDTGVILTEKGELKVVDVIDQNGIILHKVEGNFRPEPGMKVKGIIDRDRRFRHMRHHSATHLILYSAKKVLGKHVWQAGARKEWDKARLDITHYKRPTDEEIAEIERIANQEVMANKPVTWTFMDRIEAEKEYGFELYQGGVPPGREIRVVRVGDDVQACGGTHCDTTGEIGLIKIMKIESIQDGVIRIEYSAGEAALDFIAKEEEYLREAGSILRVEPSMLPKTVKRFFDEWKEQKKEIERLTSEIAKLKAQLLLEKAEEYDSIPVIAEIFEDMDHQEMVKLGFALAEKGAVGCLISKKDKVKVITFSGKDDINAVDLIREIGKYIKGGGGGKRNLAQGAGQIAPSRDDLVKYIFTFLGRLSR</sequence>
<dbReference type="GO" id="GO:0005737">
    <property type="term" value="C:cytoplasm"/>
    <property type="evidence" value="ECO:0007669"/>
    <property type="project" value="UniProtKB-SubCell"/>
</dbReference>
<dbReference type="FunFam" id="3.30.54.20:FF:000005">
    <property type="entry name" value="Alanine--tRNA ligase"/>
    <property type="match status" value="1"/>
</dbReference>
<keyword evidence="7 14" id="KW-0547">Nucleotide-binding</keyword>
<dbReference type="FunFam" id="3.30.980.10:FF:000004">
    <property type="entry name" value="Alanine--tRNA ligase, cytoplasmic"/>
    <property type="match status" value="1"/>
</dbReference>